<reference evidence="1 2" key="1">
    <citation type="journal article" date="2024" name="J Genomics">
        <title>Draft genome sequencing and assembly of Favolaschia claudopus CIRM-BRFM 2984 isolated from oak limbs.</title>
        <authorList>
            <person name="Navarro D."/>
            <person name="Drula E."/>
            <person name="Chaduli D."/>
            <person name="Cazenave R."/>
            <person name="Ahrendt S."/>
            <person name="Wang J."/>
            <person name="Lipzen A."/>
            <person name="Daum C."/>
            <person name="Barry K."/>
            <person name="Grigoriev I.V."/>
            <person name="Favel A."/>
            <person name="Rosso M.N."/>
            <person name="Martin F."/>
        </authorList>
    </citation>
    <scope>NUCLEOTIDE SEQUENCE [LARGE SCALE GENOMIC DNA]</scope>
    <source>
        <strain evidence="1 2">CIRM-BRFM 2984</strain>
    </source>
</reference>
<accession>A0AAW0CJI3</accession>
<comment type="caution">
    <text evidence="1">The sequence shown here is derived from an EMBL/GenBank/DDBJ whole genome shotgun (WGS) entry which is preliminary data.</text>
</comment>
<name>A0AAW0CJI3_9AGAR</name>
<dbReference type="InterPro" id="IPR036047">
    <property type="entry name" value="F-box-like_dom_sf"/>
</dbReference>
<dbReference type="EMBL" id="JAWWNJ010000017">
    <property type="protein sequence ID" value="KAK7038336.1"/>
    <property type="molecule type" value="Genomic_DNA"/>
</dbReference>
<dbReference type="Gene3D" id="1.20.1280.50">
    <property type="match status" value="1"/>
</dbReference>
<dbReference type="Proteomes" id="UP001362999">
    <property type="component" value="Unassembled WGS sequence"/>
</dbReference>
<organism evidence="1 2">
    <name type="scientific">Favolaschia claudopus</name>
    <dbReference type="NCBI Taxonomy" id="2862362"/>
    <lineage>
        <taxon>Eukaryota</taxon>
        <taxon>Fungi</taxon>
        <taxon>Dikarya</taxon>
        <taxon>Basidiomycota</taxon>
        <taxon>Agaricomycotina</taxon>
        <taxon>Agaricomycetes</taxon>
        <taxon>Agaricomycetidae</taxon>
        <taxon>Agaricales</taxon>
        <taxon>Marasmiineae</taxon>
        <taxon>Mycenaceae</taxon>
        <taxon>Favolaschia</taxon>
    </lineage>
</organism>
<sequence>MSSAQHSVMVTPELVELVLLHLPMRDLLITAPLVCKWWRDLTLKPTLQRALFFEPDNLSLPRIKNPLLAELFPPFFGSLIDHTASRWSWPGSAKTIMAMPCSLAPEAFKRKEASWRRMLVSQPPARTMAVSERRHARGGNSQRRAVLEDLSPLRMGPLYDLTVSLVDRVAASFRISWRGIDSLYEQAPDNDEDVTLDVMYTVQCRRVQRNRQIDSKFDCDGREQISVHWGETVRI</sequence>
<dbReference type="AlphaFoldDB" id="A0AAW0CJI3"/>
<dbReference type="SUPFAM" id="SSF81383">
    <property type="entry name" value="F-box domain"/>
    <property type="match status" value="1"/>
</dbReference>
<proteinExistence type="predicted"/>
<protein>
    <submittedName>
        <fullName evidence="1">F-box domain protein</fullName>
    </submittedName>
</protein>
<keyword evidence="2" id="KW-1185">Reference proteome</keyword>
<gene>
    <name evidence="1" type="ORF">R3P38DRAFT_2905681</name>
</gene>
<evidence type="ECO:0000313" key="1">
    <source>
        <dbReference type="EMBL" id="KAK7038336.1"/>
    </source>
</evidence>
<evidence type="ECO:0000313" key="2">
    <source>
        <dbReference type="Proteomes" id="UP001362999"/>
    </source>
</evidence>